<protein>
    <submittedName>
        <fullName evidence="1">Uncharacterized protein</fullName>
    </submittedName>
</protein>
<reference evidence="1" key="2">
    <citation type="submission" date="2021-09" db="EMBL/GenBank/DDBJ databases">
        <authorList>
            <person name="Gilroy R."/>
        </authorList>
    </citation>
    <scope>NUCLEOTIDE SEQUENCE</scope>
    <source>
        <strain evidence="1">ChiSjej2B20-17149</strain>
    </source>
</reference>
<feature type="non-terminal residue" evidence="1">
    <location>
        <position position="1"/>
    </location>
</feature>
<name>A0A921NIB9_9PSED</name>
<dbReference type="RefSeq" id="WP_278917365.1">
    <property type="nucleotide sequence ID" value="NZ_DYTS01000228.1"/>
</dbReference>
<reference evidence="1" key="1">
    <citation type="journal article" date="2021" name="PeerJ">
        <title>Extensive microbial diversity within the chicken gut microbiome revealed by metagenomics and culture.</title>
        <authorList>
            <person name="Gilroy R."/>
            <person name="Ravi A."/>
            <person name="Getino M."/>
            <person name="Pursley I."/>
            <person name="Horton D.L."/>
            <person name="Alikhan N.F."/>
            <person name="Baker D."/>
            <person name="Gharbi K."/>
            <person name="Hall N."/>
            <person name="Watson M."/>
            <person name="Adriaenssens E.M."/>
            <person name="Foster-Nyarko E."/>
            <person name="Jarju S."/>
            <person name="Secka A."/>
            <person name="Antonio M."/>
            <person name="Oren A."/>
            <person name="Chaudhuri R.R."/>
            <person name="La Ragione R."/>
            <person name="Hildebrand F."/>
            <person name="Pallen M.J."/>
        </authorList>
    </citation>
    <scope>NUCLEOTIDE SEQUENCE</scope>
    <source>
        <strain evidence="1">ChiSjej2B20-17149</strain>
    </source>
</reference>
<dbReference type="EMBL" id="DYTS01000228">
    <property type="protein sequence ID" value="HJH19580.1"/>
    <property type="molecule type" value="Genomic_DNA"/>
</dbReference>
<proteinExistence type="predicted"/>
<sequence>IGGIRSLQTIERHQMKSALIPIVAVWQRSAWRRIVSSEILQLSRPLQTIPAVRAALSNSKNDEQFLYGLMLAATDATALQLPPEIRSDFISKLKKEGD</sequence>
<evidence type="ECO:0000313" key="2">
    <source>
        <dbReference type="Proteomes" id="UP000752172"/>
    </source>
</evidence>
<comment type="caution">
    <text evidence="1">The sequence shown here is derived from an EMBL/GenBank/DDBJ whole genome shotgun (WGS) entry which is preliminary data.</text>
</comment>
<dbReference type="AlphaFoldDB" id="A0A921NIB9"/>
<dbReference type="Proteomes" id="UP000752172">
    <property type="component" value="Unassembled WGS sequence"/>
</dbReference>
<accession>A0A921NIB9</accession>
<evidence type="ECO:0000313" key="1">
    <source>
        <dbReference type="EMBL" id="HJH19580.1"/>
    </source>
</evidence>
<organism evidence="1 2">
    <name type="scientific">Pseudomonas lactis</name>
    <dbReference type="NCBI Taxonomy" id="1615674"/>
    <lineage>
        <taxon>Bacteria</taxon>
        <taxon>Pseudomonadati</taxon>
        <taxon>Pseudomonadota</taxon>
        <taxon>Gammaproteobacteria</taxon>
        <taxon>Pseudomonadales</taxon>
        <taxon>Pseudomonadaceae</taxon>
        <taxon>Pseudomonas</taxon>
    </lineage>
</organism>
<gene>
    <name evidence="1" type="ORF">K8W20_12795</name>
</gene>